<evidence type="ECO:0000256" key="7">
    <source>
        <dbReference type="ARBA" id="ARBA00023303"/>
    </source>
</evidence>
<feature type="transmembrane region" description="Helical" evidence="10">
    <location>
        <begin position="192"/>
        <end position="212"/>
    </location>
</feature>
<dbReference type="AlphaFoldDB" id="A0AAW2HBW4"/>
<dbReference type="InterPro" id="IPR003280">
    <property type="entry name" value="2pore_dom_K_chnl"/>
</dbReference>
<evidence type="ECO:0000256" key="5">
    <source>
        <dbReference type="ARBA" id="ARBA00023065"/>
    </source>
</evidence>
<dbReference type="InterPro" id="IPR013099">
    <property type="entry name" value="K_chnl_dom"/>
</dbReference>
<feature type="transmembrane region" description="Helical" evidence="10">
    <location>
        <begin position="313"/>
        <end position="336"/>
    </location>
</feature>
<reference evidence="12" key="1">
    <citation type="journal article" date="2024" name="Gigascience">
        <title>Chromosome-level genome of the poultry shaft louse Menopon gallinae provides insight into the host-switching and adaptive evolution of parasitic lice.</title>
        <authorList>
            <person name="Xu Y."/>
            <person name="Ma L."/>
            <person name="Liu S."/>
            <person name="Liang Y."/>
            <person name="Liu Q."/>
            <person name="He Z."/>
            <person name="Tian L."/>
            <person name="Duan Y."/>
            <person name="Cai W."/>
            <person name="Li H."/>
            <person name="Song F."/>
        </authorList>
    </citation>
    <scope>NUCLEOTIDE SEQUENCE</scope>
    <source>
        <strain evidence="12">Cailab_2023a</strain>
    </source>
</reference>
<feature type="domain" description="Potassium channel" evidence="11">
    <location>
        <begin position="160"/>
        <end position="220"/>
    </location>
</feature>
<dbReference type="PRINTS" id="PR01333">
    <property type="entry name" value="2POREKCHANEL"/>
</dbReference>
<keyword evidence="7 8" id="KW-0407">Ion channel</keyword>
<evidence type="ECO:0000256" key="8">
    <source>
        <dbReference type="RuleBase" id="RU003857"/>
    </source>
</evidence>
<dbReference type="Pfam" id="PF07885">
    <property type="entry name" value="Ion_trans_2"/>
    <property type="match status" value="2"/>
</dbReference>
<evidence type="ECO:0000259" key="11">
    <source>
        <dbReference type="Pfam" id="PF07885"/>
    </source>
</evidence>
<protein>
    <recommendedName>
        <fullName evidence="11">Potassium channel domain-containing protein</fullName>
    </recommendedName>
</protein>
<evidence type="ECO:0000256" key="10">
    <source>
        <dbReference type="SAM" id="Phobius"/>
    </source>
</evidence>
<keyword evidence="3 8" id="KW-0812">Transmembrane</keyword>
<evidence type="ECO:0000256" key="3">
    <source>
        <dbReference type="ARBA" id="ARBA00022692"/>
    </source>
</evidence>
<feature type="region of interest" description="Disordered" evidence="9">
    <location>
        <begin position="414"/>
        <end position="437"/>
    </location>
</feature>
<evidence type="ECO:0000313" key="12">
    <source>
        <dbReference type="EMBL" id="KAL0267271.1"/>
    </source>
</evidence>
<keyword evidence="6 10" id="KW-0472">Membrane</keyword>
<dbReference type="PANTHER" id="PTHR11003:SF257">
    <property type="entry name" value="POTASSIUM CHANNEL DOMAIN-CONTAINING PROTEIN"/>
    <property type="match status" value="1"/>
</dbReference>
<keyword evidence="5 8" id="KW-0406">Ion transport</keyword>
<name>A0AAW2HBW4_9NEOP</name>
<dbReference type="GO" id="GO:0030322">
    <property type="term" value="P:stabilization of membrane potential"/>
    <property type="evidence" value="ECO:0007669"/>
    <property type="project" value="TreeGrafter"/>
</dbReference>
<evidence type="ECO:0000256" key="6">
    <source>
        <dbReference type="ARBA" id="ARBA00023136"/>
    </source>
</evidence>
<feature type="transmembrane region" description="Helical" evidence="10">
    <location>
        <begin position="372"/>
        <end position="395"/>
    </location>
</feature>
<comment type="subcellular location">
    <subcellularLocation>
        <location evidence="1">Membrane</location>
        <topology evidence="1">Multi-pass membrane protein</topology>
    </subcellularLocation>
</comment>
<comment type="caution">
    <text evidence="12">The sequence shown here is derived from an EMBL/GenBank/DDBJ whole genome shotgun (WGS) entry which is preliminary data.</text>
</comment>
<evidence type="ECO:0000256" key="2">
    <source>
        <dbReference type="ARBA" id="ARBA00022448"/>
    </source>
</evidence>
<feature type="transmembrane region" description="Helical" evidence="10">
    <location>
        <begin position="36"/>
        <end position="65"/>
    </location>
</feature>
<dbReference type="GO" id="GO:0015271">
    <property type="term" value="F:outward rectifier potassium channel activity"/>
    <property type="evidence" value="ECO:0007669"/>
    <property type="project" value="TreeGrafter"/>
</dbReference>
<keyword evidence="4 10" id="KW-1133">Transmembrane helix</keyword>
<dbReference type="SUPFAM" id="SSF81324">
    <property type="entry name" value="Voltage-gated potassium channels"/>
    <property type="match status" value="2"/>
</dbReference>
<feature type="transmembrane region" description="Helical" evidence="10">
    <location>
        <begin position="170"/>
        <end position="186"/>
    </location>
</feature>
<proteinExistence type="inferred from homology"/>
<dbReference type="PANTHER" id="PTHR11003">
    <property type="entry name" value="POTASSIUM CHANNEL, SUBFAMILY K"/>
    <property type="match status" value="1"/>
</dbReference>
<evidence type="ECO:0000256" key="4">
    <source>
        <dbReference type="ARBA" id="ARBA00022989"/>
    </source>
</evidence>
<dbReference type="EMBL" id="JARGDH010000005">
    <property type="protein sequence ID" value="KAL0267271.1"/>
    <property type="molecule type" value="Genomic_DNA"/>
</dbReference>
<comment type="similarity">
    <text evidence="8">Belongs to the two pore domain potassium channel (TC 1.A.1.8) family.</text>
</comment>
<gene>
    <name evidence="12" type="ORF">PYX00_009591</name>
</gene>
<sequence length="437" mass="49970">MEKTHYPPYDTFQKTPQPAKPAKKKEKNKCIHNTAYYLQILFSNIGICALLIGYTFLGSFIFLMIEGKASVDPRQALTDRQSGFKGKVNRTGSAEWRQSTEEFRSKTVENIWEITAALNILYRENWTRLAGQEINRFQDELVQKLTEEILNSRSEIPDRQFQMEWNFSRAFLYSLTILTTIGYGGFSPKTFLGKIITIVYAVIGIPLMLLYLSSVGSVLSRCARGVCSRALCCCLCSNCGYCCYDEKRMEEKERRMRRKRELEELQQRQLQEPFYVRSSSSISEFTATANTASTLSESKDYEEDWNVKSTGSILAPLGLCLMIMLTYIITGAILLIKLESWPFLDCCYFCFMSLSTINLTDIIILKNNIKNTTIWLCSMYILTGLALTAMCFNILHEELLKRLKKQLMNGLSSRKEPAVKKNPNLADETGPDLYSTS</sequence>
<feature type="domain" description="Potassium channel" evidence="11">
    <location>
        <begin position="323"/>
        <end position="397"/>
    </location>
</feature>
<dbReference type="Gene3D" id="1.10.287.70">
    <property type="match status" value="1"/>
</dbReference>
<feature type="region of interest" description="Disordered" evidence="9">
    <location>
        <begin position="1"/>
        <end position="25"/>
    </location>
</feature>
<organism evidence="12">
    <name type="scientific">Menopon gallinae</name>
    <name type="common">poultry shaft louse</name>
    <dbReference type="NCBI Taxonomy" id="328185"/>
    <lineage>
        <taxon>Eukaryota</taxon>
        <taxon>Metazoa</taxon>
        <taxon>Ecdysozoa</taxon>
        <taxon>Arthropoda</taxon>
        <taxon>Hexapoda</taxon>
        <taxon>Insecta</taxon>
        <taxon>Pterygota</taxon>
        <taxon>Neoptera</taxon>
        <taxon>Paraneoptera</taxon>
        <taxon>Psocodea</taxon>
        <taxon>Troctomorpha</taxon>
        <taxon>Phthiraptera</taxon>
        <taxon>Amblycera</taxon>
        <taxon>Menoponidae</taxon>
        <taxon>Menopon</taxon>
    </lineage>
</organism>
<accession>A0AAW2HBW4</accession>
<keyword evidence="2 8" id="KW-0813">Transport</keyword>
<dbReference type="GO" id="GO:0022841">
    <property type="term" value="F:potassium ion leak channel activity"/>
    <property type="evidence" value="ECO:0007669"/>
    <property type="project" value="TreeGrafter"/>
</dbReference>
<evidence type="ECO:0000256" key="1">
    <source>
        <dbReference type="ARBA" id="ARBA00004141"/>
    </source>
</evidence>
<evidence type="ECO:0000256" key="9">
    <source>
        <dbReference type="SAM" id="MobiDB-lite"/>
    </source>
</evidence>
<dbReference type="GO" id="GO:0005886">
    <property type="term" value="C:plasma membrane"/>
    <property type="evidence" value="ECO:0007669"/>
    <property type="project" value="TreeGrafter"/>
</dbReference>